<dbReference type="GO" id="GO:0022857">
    <property type="term" value="F:transmembrane transporter activity"/>
    <property type="evidence" value="ECO:0007669"/>
    <property type="project" value="InterPro"/>
</dbReference>
<feature type="transmembrane region" description="Helical" evidence="2">
    <location>
        <begin position="20"/>
        <end position="41"/>
    </location>
</feature>
<gene>
    <name evidence="3" type="ORF">GA0074694_0609</name>
</gene>
<feature type="transmembrane region" description="Helical" evidence="2">
    <location>
        <begin position="315"/>
        <end position="337"/>
    </location>
</feature>
<keyword evidence="2" id="KW-0812">Transmembrane</keyword>
<dbReference type="PANTHER" id="PTHR23542">
    <property type="match status" value="1"/>
</dbReference>
<evidence type="ECO:0000313" key="3">
    <source>
        <dbReference type="EMBL" id="SCL14079.1"/>
    </source>
</evidence>
<dbReference type="Gene3D" id="1.20.1250.20">
    <property type="entry name" value="MFS general substrate transporter like domains"/>
    <property type="match status" value="1"/>
</dbReference>
<dbReference type="PANTHER" id="PTHR23542:SF1">
    <property type="entry name" value="MAJOR FACILITATOR SUPERFAMILY (MFS) PROFILE DOMAIN-CONTAINING PROTEIN"/>
    <property type="match status" value="1"/>
</dbReference>
<evidence type="ECO:0000313" key="4">
    <source>
        <dbReference type="Proteomes" id="UP000198906"/>
    </source>
</evidence>
<feature type="transmembrane region" description="Helical" evidence="2">
    <location>
        <begin position="81"/>
        <end position="100"/>
    </location>
</feature>
<keyword evidence="4" id="KW-1185">Reference proteome</keyword>
<proteinExistence type="predicted"/>
<dbReference type="SUPFAM" id="SSF103473">
    <property type="entry name" value="MFS general substrate transporter"/>
    <property type="match status" value="1"/>
</dbReference>
<dbReference type="Pfam" id="PF07690">
    <property type="entry name" value="MFS_1"/>
    <property type="match status" value="1"/>
</dbReference>
<feature type="transmembrane region" description="Helical" evidence="2">
    <location>
        <begin position="180"/>
        <end position="201"/>
    </location>
</feature>
<dbReference type="EMBL" id="FMHU01000001">
    <property type="protein sequence ID" value="SCL14079.1"/>
    <property type="molecule type" value="Genomic_DNA"/>
</dbReference>
<evidence type="ECO:0000256" key="1">
    <source>
        <dbReference type="SAM" id="MobiDB-lite"/>
    </source>
</evidence>
<dbReference type="InterPro" id="IPR036259">
    <property type="entry name" value="MFS_trans_sf"/>
</dbReference>
<organism evidence="3 4">
    <name type="scientific">Micromonospora inyonensis</name>
    <dbReference type="NCBI Taxonomy" id="47866"/>
    <lineage>
        <taxon>Bacteria</taxon>
        <taxon>Bacillati</taxon>
        <taxon>Actinomycetota</taxon>
        <taxon>Actinomycetes</taxon>
        <taxon>Micromonosporales</taxon>
        <taxon>Micromonosporaceae</taxon>
        <taxon>Micromonospora</taxon>
    </lineage>
</organism>
<feature type="transmembrane region" description="Helical" evidence="2">
    <location>
        <begin position="155"/>
        <end position="174"/>
    </location>
</feature>
<reference evidence="4" key="1">
    <citation type="submission" date="2016-06" db="EMBL/GenBank/DDBJ databases">
        <authorList>
            <person name="Varghese N."/>
        </authorList>
    </citation>
    <scope>NUCLEOTIDE SEQUENCE [LARGE SCALE GENOMIC DNA]</scope>
    <source>
        <strain evidence="4">DSM 46123</strain>
    </source>
</reference>
<feature type="transmembrane region" description="Helical" evidence="2">
    <location>
        <begin position="377"/>
        <end position="395"/>
    </location>
</feature>
<dbReference type="RefSeq" id="WP_141713950.1">
    <property type="nucleotide sequence ID" value="NZ_FMHU01000001.1"/>
</dbReference>
<sequence>MAGLGRYQDVWRIPGAPVLLIIGIIGRLGIGMTSLALLLLVEQTTGSYALAAAAGAAYAVAGAACSPVAGRVADRIGPTPVLLATAIAHPLALVGLLLAARGGAESLPLIYVASGLAGATYPPLTAAIRGAWNDLTTIASGRYQLRSTALAAETTLLEVVYVLGPLLVAGFMLVADAGAALVGAAVVTLVGTSVVGLGRVMRNWQPHPRHAHAKGLGPLRAPGFPALLFCIALLGIAFGAAAVTVPAYATAATDGDAESLAGVLLAVWAVGSAVGGVWFGTRRPAKNLTRQFAWLLGGVGASFLVFAAMPTPLALGVALVVGGATIAPALTLENTMVGRVTPAGMLNEAYTWAVTVSVGASAAGSAAAGLIVDHGGVPWAFVLSGAAVLVAAGVAGRPGGSIARAEAQEGQHGRVRHRGRHRYQPVHRPTARRHRFQPAHRPTARRRRGLTRSISPAGRVPSG</sequence>
<feature type="transmembrane region" description="Helical" evidence="2">
    <location>
        <begin position="222"/>
        <end position="248"/>
    </location>
</feature>
<keyword evidence="2" id="KW-0472">Membrane</keyword>
<feature type="transmembrane region" description="Helical" evidence="2">
    <location>
        <begin position="349"/>
        <end position="371"/>
    </location>
</feature>
<accession>A0A1C6RAC3</accession>
<feature type="compositionally biased region" description="Basic residues" evidence="1">
    <location>
        <begin position="413"/>
        <end position="450"/>
    </location>
</feature>
<dbReference type="Proteomes" id="UP000198906">
    <property type="component" value="Unassembled WGS sequence"/>
</dbReference>
<dbReference type="STRING" id="47866.GA0074694_0609"/>
<feature type="transmembrane region" description="Helical" evidence="2">
    <location>
        <begin position="260"/>
        <end position="280"/>
    </location>
</feature>
<dbReference type="AlphaFoldDB" id="A0A1C6RAC3"/>
<dbReference type="InterPro" id="IPR011701">
    <property type="entry name" value="MFS"/>
</dbReference>
<keyword evidence="2" id="KW-1133">Transmembrane helix</keyword>
<feature type="transmembrane region" description="Helical" evidence="2">
    <location>
        <begin position="292"/>
        <end position="309"/>
    </location>
</feature>
<feature type="transmembrane region" description="Helical" evidence="2">
    <location>
        <begin position="48"/>
        <end position="69"/>
    </location>
</feature>
<evidence type="ECO:0000256" key="2">
    <source>
        <dbReference type="SAM" id="Phobius"/>
    </source>
</evidence>
<feature type="region of interest" description="Disordered" evidence="1">
    <location>
        <begin position="406"/>
        <end position="463"/>
    </location>
</feature>
<name>A0A1C6RAC3_9ACTN</name>
<protein>
    <submittedName>
        <fullName evidence="3">Predicted arabinose efflux permease, MFS family</fullName>
    </submittedName>
</protein>